<evidence type="ECO:0000313" key="2">
    <source>
        <dbReference type="Proteomes" id="UP000469523"/>
    </source>
</evidence>
<dbReference type="InterPro" id="IPR011322">
    <property type="entry name" value="N-reg_PII-like_a/b"/>
</dbReference>
<dbReference type="Gene3D" id="3.30.70.120">
    <property type="match status" value="1"/>
</dbReference>
<gene>
    <name evidence="1" type="ORF">FYJ83_02100</name>
</gene>
<sequence>MNILFLVLNETEYLDEILDGFVEVGVKGATILDSQGMGSALLNGGKDIPFFGVLRNLRDDARPYNKTIFTVIEDDEILDKAVNIVKEVLGDMEKPGVGLMFTLPVGKIYGMRD</sequence>
<dbReference type="SUPFAM" id="SSF54913">
    <property type="entry name" value="GlnB-like"/>
    <property type="match status" value="1"/>
</dbReference>
<keyword evidence="2" id="KW-1185">Reference proteome</keyword>
<dbReference type="EMBL" id="VUNQ01000003">
    <property type="protein sequence ID" value="MSU00260.1"/>
    <property type="molecule type" value="Genomic_DNA"/>
</dbReference>
<proteinExistence type="predicted"/>
<comment type="caution">
    <text evidence="1">The sequence shown here is derived from an EMBL/GenBank/DDBJ whole genome shotgun (WGS) entry which is preliminary data.</text>
</comment>
<dbReference type="AlphaFoldDB" id="A0A6N7XWS8"/>
<dbReference type="RefSeq" id="WP_154438625.1">
    <property type="nucleotide sequence ID" value="NZ_JAHLPJ010000001.1"/>
</dbReference>
<evidence type="ECO:0000313" key="1">
    <source>
        <dbReference type="EMBL" id="MSU00260.1"/>
    </source>
</evidence>
<accession>A0A6N7XWS8</accession>
<protein>
    <recommendedName>
        <fullName evidence="3">Nitrogen regulatory protein P-II</fullName>
    </recommendedName>
</protein>
<dbReference type="Pfam" id="PF00543">
    <property type="entry name" value="P-II"/>
    <property type="match status" value="1"/>
</dbReference>
<organism evidence="1 2">
    <name type="scientific">Tissierella pigra</name>
    <dbReference type="NCBI Taxonomy" id="2607614"/>
    <lineage>
        <taxon>Bacteria</taxon>
        <taxon>Bacillati</taxon>
        <taxon>Bacillota</taxon>
        <taxon>Tissierellia</taxon>
        <taxon>Tissierellales</taxon>
        <taxon>Tissierellaceae</taxon>
        <taxon>Tissierella</taxon>
    </lineage>
</organism>
<dbReference type="InterPro" id="IPR002187">
    <property type="entry name" value="N-reg_PII"/>
</dbReference>
<dbReference type="GO" id="GO:0006808">
    <property type="term" value="P:regulation of nitrogen utilization"/>
    <property type="evidence" value="ECO:0007669"/>
    <property type="project" value="InterPro"/>
</dbReference>
<dbReference type="GO" id="GO:0030234">
    <property type="term" value="F:enzyme regulator activity"/>
    <property type="evidence" value="ECO:0007669"/>
    <property type="project" value="InterPro"/>
</dbReference>
<name>A0A6N7XWS8_9FIRM</name>
<reference evidence="1 2" key="1">
    <citation type="submission" date="2019-09" db="EMBL/GenBank/DDBJ databases">
        <title>In-depth cultivation of the pig gut microbiome towards novel bacterial diversity and tailored functional studies.</title>
        <authorList>
            <person name="Wylensek D."/>
            <person name="Hitch T.C.A."/>
            <person name="Clavel T."/>
        </authorList>
    </citation>
    <scope>NUCLEOTIDE SEQUENCE [LARGE SCALE GENOMIC DNA]</scope>
    <source>
        <strain evidence="1 2">WCA3-693-APC-4?</strain>
    </source>
</reference>
<evidence type="ECO:0008006" key="3">
    <source>
        <dbReference type="Google" id="ProtNLM"/>
    </source>
</evidence>
<dbReference type="InterPro" id="IPR015867">
    <property type="entry name" value="N-reg_PII/ATP_PRibTrfase_C"/>
</dbReference>
<dbReference type="Proteomes" id="UP000469523">
    <property type="component" value="Unassembled WGS sequence"/>
</dbReference>
<dbReference type="PROSITE" id="PS51343">
    <property type="entry name" value="PII_GLNB_DOM"/>
    <property type="match status" value="1"/>
</dbReference>